<keyword evidence="11" id="KW-0106">Calcium</keyword>
<feature type="signal peptide" evidence="11">
    <location>
        <begin position="1"/>
        <end position="22"/>
    </location>
</feature>
<dbReference type="InterPro" id="IPR010255">
    <property type="entry name" value="Haem_peroxidase_sf"/>
</dbReference>
<dbReference type="GO" id="GO:0140825">
    <property type="term" value="F:lactoperoxidase activity"/>
    <property type="evidence" value="ECO:0007669"/>
    <property type="project" value="UniProtKB-EC"/>
</dbReference>
<evidence type="ECO:0000256" key="8">
    <source>
        <dbReference type="ARBA" id="ARBA00023002"/>
    </source>
</evidence>
<dbReference type="PRINTS" id="PR00458">
    <property type="entry name" value="PEROXIDASE"/>
</dbReference>
<gene>
    <name evidence="13" type="primary">PNC1_1</name>
    <name evidence="13" type="ORF">PIB30_011613</name>
</gene>
<comment type="caution">
    <text evidence="13">The sequence shown here is derived from an EMBL/GenBank/DDBJ whole genome shotgun (WGS) entry which is preliminary data.</text>
</comment>
<dbReference type="InterPro" id="IPR033905">
    <property type="entry name" value="Secretory_peroxidase"/>
</dbReference>
<keyword evidence="14" id="KW-1185">Reference proteome</keyword>
<comment type="function">
    <text evidence="2">Removal of H(2)O(2), oxidation of toxic reductants, biosynthesis and degradation of lignin, suberization, auxin catabolism, response to environmental stresses such as wounding, pathogen attack and oxidative stress. These functions might be dependent on each isozyme/isoform in each plant tissue.</text>
</comment>
<evidence type="ECO:0000256" key="10">
    <source>
        <dbReference type="ARBA" id="ARBA00023157"/>
    </source>
</evidence>
<proteinExistence type="inferred from homology"/>
<keyword evidence="11" id="KW-0376">Hydrogen peroxide</keyword>
<keyword evidence="8 11" id="KW-0560">Oxidoreductase</keyword>
<dbReference type="Proteomes" id="UP001341840">
    <property type="component" value="Unassembled WGS sequence"/>
</dbReference>
<keyword evidence="9 11" id="KW-0408">Iron</keyword>
<dbReference type="PANTHER" id="PTHR31388">
    <property type="entry name" value="PEROXIDASE 72-RELATED"/>
    <property type="match status" value="1"/>
</dbReference>
<evidence type="ECO:0000313" key="13">
    <source>
        <dbReference type="EMBL" id="MED6168446.1"/>
    </source>
</evidence>
<dbReference type="CDD" id="cd00693">
    <property type="entry name" value="secretory_peroxidase"/>
    <property type="match status" value="1"/>
</dbReference>
<keyword evidence="5 11" id="KW-0575">Peroxidase</keyword>
<comment type="similarity">
    <text evidence="11">Belongs to the peroxidase family. Classical plant (class III) peroxidase subfamily.</text>
</comment>
<dbReference type="InterPro" id="IPR019793">
    <property type="entry name" value="Peroxidases_heam-ligand_BS"/>
</dbReference>
<evidence type="ECO:0000256" key="1">
    <source>
        <dbReference type="ARBA" id="ARBA00000189"/>
    </source>
</evidence>
<evidence type="ECO:0000256" key="11">
    <source>
        <dbReference type="RuleBase" id="RU362060"/>
    </source>
</evidence>
<comment type="cofactor">
    <cofactor evidence="11">
        <name>heme b</name>
        <dbReference type="ChEBI" id="CHEBI:60344"/>
    </cofactor>
    <text evidence="11">Binds 1 heme b (iron(II)-protoporphyrin IX) group per subunit.</text>
</comment>
<sequence>MAFNKCWLILTITLCVIGIGYSGDDHDHHDDDHGHHDDHGHDQLLSQNFYQKTCPRAVETIRKAVDDVVSQEPRMGASLLRLHFHDCFVQANDTPTFTGEKNSFPNKDSLRGFEVIDSIKSQLEDMCPSVVSCADILALAARDAVFALKGPRWEVQLGRRDSTTASLSESNTDLPAPSFNLSGLITAFQKKNFNIQEMVTLSGGHTIGRVRCTFFRDRIYNESNIDPSFAEAMRALCPSEDGNGDDNLAPFDSITPDTFDNAFYQNLVNQRGIVHSDQQLYANGAGITDSQVIMYSRNFGRFKKDFGDAMVKMSLLSPLTGNDGQIRTNCRLVNN</sequence>
<dbReference type="SUPFAM" id="SSF48113">
    <property type="entry name" value="Heme-dependent peroxidases"/>
    <property type="match status" value="1"/>
</dbReference>
<feature type="chain" id="PRO_5044991575" description="Peroxidase" evidence="11">
    <location>
        <begin position="23"/>
        <end position="335"/>
    </location>
</feature>
<feature type="domain" description="Plant heme peroxidase family profile" evidence="12">
    <location>
        <begin position="44"/>
        <end position="334"/>
    </location>
</feature>
<dbReference type="PROSITE" id="PS00436">
    <property type="entry name" value="PEROXIDASE_2"/>
    <property type="match status" value="1"/>
</dbReference>
<dbReference type="InterPro" id="IPR000823">
    <property type="entry name" value="Peroxidase_pln"/>
</dbReference>
<dbReference type="PRINTS" id="PR00461">
    <property type="entry name" value="PLPEROXIDASE"/>
</dbReference>
<dbReference type="Pfam" id="PF00141">
    <property type="entry name" value="peroxidase"/>
    <property type="match status" value="1"/>
</dbReference>
<organism evidence="13 14">
    <name type="scientific">Stylosanthes scabra</name>
    <dbReference type="NCBI Taxonomy" id="79078"/>
    <lineage>
        <taxon>Eukaryota</taxon>
        <taxon>Viridiplantae</taxon>
        <taxon>Streptophyta</taxon>
        <taxon>Embryophyta</taxon>
        <taxon>Tracheophyta</taxon>
        <taxon>Spermatophyta</taxon>
        <taxon>Magnoliopsida</taxon>
        <taxon>eudicotyledons</taxon>
        <taxon>Gunneridae</taxon>
        <taxon>Pentapetalae</taxon>
        <taxon>rosids</taxon>
        <taxon>fabids</taxon>
        <taxon>Fabales</taxon>
        <taxon>Fabaceae</taxon>
        <taxon>Papilionoideae</taxon>
        <taxon>50 kb inversion clade</taxon>
        <taxon>dalbergioids sensu lato</taxon>
        <taxon>Dalbergieae</taxon>
        <taxon>Pterocarpus clade</taxon>
        <taxon>Stylosanthes</taxon>
    </lineage>
</organism>
<comment type="similarity">
    <text evidence="3">Belongs to the peroxidase family. Ascorbate peroxidase subfamily.</text>
</comment>
<keyword evidence="6 11" id="KW-0349">Heme</keyword>
<comment type="subcellular location">
    <subcellularLocation>
        <location evidence="11">Secreted</location>
    </subcellularLocation>
</comment>
<accession>A0ABU6V8G3</accession>
<evidence type="ECO:0000256" key="9">
    <source>
        <dbReference type="ARBA" id="ARBA00023004"/>
    </source>
</evidence>
<dbReference type="EMBL" id="JASCZI010151063">
    <property type="protein sequence ID" value="MED6168446.1"/>
    <property type="molecule type" value="Genomic_DNA"/>
</dbReference>
<evidence type="ECO:0000259" key="12">
    <source>
        <dbReference type="PROSITE" id="PS50873"/>
    </source>
</evidence>
<keyword evidence="11" id="KW-0732">Signal</keyword>
<evidence type="ECO:0000256" key="3">
    <source>
        <dbReference type="ARBA" id="ARBA00006873"/>
    </source>
</evidence>
<evidence type="ECO:0000256" key="7">
    <source>
        <dbReference type="ARBA" id="ARBA00022723"/>
    </source>
</evidence>
<comment type="catalytic activity">
    <reaction evidence="1 11">
        <text>2 a phenolic donor + H2O2 = 2 a phenolic radical donor + 2 H2O</text>
        <dbReference type="Rhea" id="RHEA:56136"/>
        <dbReference type="ChEBI" id="CHEBI:15377"/>
        <dbReference type="ChEBI" id="CHEBI:16240"/>
        <dbReference type="ChEBI" id="CHEBI:139520"/>
        <dbReference type="ChEBI" id="CHEBI:139521"/>
        <dbReference type="EC" id="1.11.1.7"/>
    </reaction>
</comment>
<name>A0ABU6V8G3_9FABA</name>
<protein>
    <recommendedName>
        <fullName evidence="4 11">Peroxidase</fullName>
        <ecNumber evidence="4 11">1.11.1.7</ecNumber>
    </recommendedName>
</protein>
<evidence type="ECO:0000256" key="5">
    <source>
        <dbReference type="ARBA" id="ARBA00022559"/>
    </source>
</evidence>
<keyword evidence="7 11" id="KW-0479">Metal-binding</keyword>
<evidence type="ECO:0000256" key="6">
    <source>
        <dbReference type="ARBA" id="ARBA00022617"/>
    </source>
</evidence>
<dbReference type="Gene3D" id="1.10.520.10">
    <property type="match status" value="1"/>
</dbReference>
<evidence type="ECO:0000313" key="14">
    <source>
        <dbReference type="Proteomes" id="UP001341840"/>
    </source>
</evidence>
<comment type="cofactor">
    <cofactor evidence="11">
        <name>Ca(2+)</name>
        <dbReference type="ChEBI" id="CHEBI:29108"/>
    </cofactor>
    <text evidence="11">Binds 2 calcium ions per subunit.</text>
</comment>
<dbReference type="PROSITE" id="PS50873">
    <property type="entry name" value="PEROXIDASE_4"/>
    <property type="match status" value="1"/>
</dbReference>
<dbReference type="Gene3D" id="1.10.420.10">
    <property type="entry name" value="Peroxidase, domain 2"/>
    <property type="match status" value="1"/>
</dbReference>
<dbReference type="PROSITE" id="PS00435">
    <property type="entry name" value="PEROXIDASE_1"/>
    <property type="match status" value="1"/>
</dbReference>
<keyword evidence="11" id="KW-0964">Secreted</keyword>
<evidence type="ECO:0000256" key="4">
    <source>
        <dbReference type="ARBA" id="ARBA00012313"/>
    </source>
</evidence>
<dbReference type="PANTHER" id="PTHR31388:SF155">
    <property type="entry name" value="PEROXIDASE"/>
    <property type="match status" value="1"/>
</dbReference>
<reference evidence="13 14" key="1">
    <citation type="journal article" date="2023" name="Plants (Basel)">
        <title>Bridging the Gap: Combining Genomics and Transcriptomics Approaches to Understand Stylosanthes scabra, an Orphan Legume from the Brazilian Caatinga.</title>
        <authorList>
            <person name="Ferreira-Neto J.R.C."/>
            <person name="da Silva M.D."/>
            <person name="Binneck E."/>
            <person name="de Melo N.F."/>
            <person name="da Silva R.H."/>
            <person name="de Melo A.L.T.M."/>
            <person name="Pandolfi V."/>
            <person name="Bustamante F.O."/>
            <person name="Brasileiro-Vidal A.C."/>
            <person name="Benko-Iseppon A.M."/>
        </authorList>
    </citation>
    <scope>NUCLEOTIDE SEQUENCE [LARGE SCALE GENOMIC DNA]</scope>
    <source>
        <tissue evidence="13">Leaves</tissue>
    </source>
</reference>
<evidence type="ECO:0000256" key="2">
    <source>
        <dbReference type="ARBA" id="ARBA00002322"/>
    </source>
</evidence>
<dbReference type="EC" id="1.11.1.7" evidence="4 11"/>
<dbReference type="InterPro" id="IPR019794">
    <property type="entry name" value="Peroxidases_AS"/>
</dbReference>
<dbReference type="InterPro" id="IPR002016">
    <property type="entry name" value="Haem_peroxidase"/>
</dbReference>
<keyword evidence="10" id="KW-1015">Disulfide bond</keyword>